<proteinExistence type="predicted"/>
<dbReference type="EMBL" id="BTSY01000004">
    <property type="protein sequence ID" value="GMT25718.1"/>
    <property type="molecule type" value="Genomic_DNA"/>
</dbReference>
<comment type="caution">
    <text evidence="1">The sequence shown here is derived from an EMBL/GenBank/DDBJ whole genome shotgun (WGS) entry which is preliminary data.</text>
</comment>
<organism evidence="1 2">
    <name type="scientific">Pristionchus fissidentatus</name>
    <dbReference type="NCBI Taxonomy" id="1538716"/>
    <lineage>
        <taxon>Eukaryota</taxon>
        <taxon>Metazoa</taxon>
        <taxon>Ecdysozoa</taxon>
        <taxon>Nematoda</taxon>
        <taxon>Chromadorea</taxon>
        <taxon>Rhabditida</taxon>
        <taxon>Rhabditina</taxon>
        <taxon>Diplogasteromorpha</taxon>
        <taxon>Diplogasteroidea</taxon>
        <taxon>Neodiplogasteridae</taxon>
        <taxon>Pristionchus</taxon>
    </lineage>
</organism>
<dbReference type="AlphaFoldDB" id="A0AAV5W4R9"/>
<keyword evidence="2" id="KW-1185">Reference proteome</keyword>
<sequence length="77" mass="9071">LKLEEMEKRLNDKMIEILQQRMGILPFAEKEILTEDLICFQTENGILFYYDNCKPRKLFTNVNGNRIYADLSLLDGV</sequence>
<gene>
    <name evidence="1" type="ORF">PFISCL1PPCAC_17015</name>
</gene>
<feature type="non-terminal residue" evidence="1">
    <location>
        <position position="77"/>
    </location>
</feature>
<reference evidence="1" key="1">
    <citation type="submission" date="2023-10" db="EMBL/GenBank/DDBJ databases">
        <title>Genome assembly of Pristionchus species.</title>
        <authorList>
            <person name="Yoshida K."/>
            <person name="Sommer R.J."/>
        </authorList>
    </citation>
    <scope>NUCLEOTIDE SEQUENCE</scope>
    <source>
        <strain evidence="1">RS5133</strain>
    </source>
</reference>
<evidence type="ECO:0000313" key="2">
    <source>
        <dbReference type="Proteomes" id="UP001432322"/>
    </source>
</evidence>
<feature type="non-terminal residue" evidence="1">
    <location>
        <position position="1"/>
    </location>
</feature>
<accession>A0AAV5W4R9</accession>
<evidence type="ECO:0000313" key="1">
    <source>
        <dbReference type="EMBL" id="GMT25718.1"/>
    </source>
</evidence>
<protein>
    <submittedName>
        <fullName evidence="1">Uncharacterized protein</fullName>
    </submittedName>
</protein>
<dbReference type="Proteomes" id="UP001432322">
    <property type="component" value="Unassembled WGS sequence"/>
</dbReference>
<name>A0AAV5W4R9_9BILA</name>